<reference evidence="3 4" key="1">
    <citation type="submission" date="2021-06" db="EMBL/GenBank/DDBJ databases">
        <authorList>
            <person name="Palmer J.M."/>
        </authorList>
    </citation>
    <scope>NUCLEOTIDE SEQUENCE [LARGE SCALE GENOMIC DNA]</scope>
    <source>
        <strain evidence="3 4">AS_MEX2019</strain>
        <tissue evidence="3">Muscle</tissue>
    </source>
</reference>
<name>A0ABV0YV75_9TELE</name>
<evidence type="ECO:0000256" key="2">
    <source>
        <dbReference type="SAM" id="MobiDB-lite"/>
    </source>
</evidence>
<proteinExistence type="predicted"/>
<gene>
    <name evidence="3" type="ORF">AMECASPLE_038129</name>
</gene>
<organism evidence="3 4">
    <name type="scientific">Ameca splendens</name>
    <dbReference type="NCBI Taxonomy" id="208324"/>
    <lineage>
        <taxon>Eukaryota</taxon>
        <taxon>Metazoa</taxon>
        <taxon>Chordata</taxon>
        <taxon>Craniata</taxon>
        <taxon>Vertebrata</taxon>
        <taxon>Euteleostomi</taxon>
        <taxon>Actinopterygii</taxon>
        <taxon>Neopterygii</taxon>
        <taxon>Teleostei</taxon>
        <taxon>Neoteleostei</taxon>
        <taxon>Acanthomorphata</taxon>
        <taxon>Ovalentaria</taxon>
        <taxon>Atherinomorphae</taxon>
        <taxon>Cyprinodontiformes</taxon>
        <taxon>Goodeidae</taxon>
        <taxon>Ameca</taxon>
    </lineage>
</organism>
<dbReference type="Proteomes" id="UP001469553">
    <property type="component" value="Unassembled WGS sequence"/>
</dbReference>
<comment type="caution">
    <text evidence="3">The sequence shown here is derived from an EMBL/GenBank/DDBJ whole genome shotgun (WGS) entry which is preliminary data.</text>
</comment>
<keyword evidence="1" id="KW-0175">Coiled coil</keyword>
<evidence type="ECO:0000313" key="3">
    <source>
        <dbReference type="EMBL" id="MEQ2297777.1"/>
    </source>
</evidence>
<evidence type="ECO:0000256" key="1">
    <source>
        <dbReference type="SAM" id="Coils"/>
    </source>
</evidence>
<feature type="compositionally biased region" description="Low complexity" evidence="2">
    <location>
        <begin position="12"/>
        <end position="25"/>
    </location>
</feature>
<sequence>MLKEEEELGNKSRSSNRSTMASSANQGLKTSQLLTQTAPLWRTQYVTTTKVKLHSTTMGPKKNPALEDFEEIRKVLDFPSGETSTIRLQQKYILDLVEEVKALRLLNEEKDKRIAVLENRVADLEQYTRMNEVIITGLCVRPHSYAGAVAGPCPAGPRRNRWPLSSCPRG</sequence>
<keyword evidence="4" id="KW-1185">Reference proteome</keyword>
<accession>A0ABV0YV75</accession>
<feature type="coiled-coil region" evidence="1">
    <location>
        <begin position="100"/>
        <end position="127"/>
    </location>
</feature>
<feature type="region of interest" description="Disordered" evidence="2">
    <location>
        <begin position="1"/>
        <end position="29"/>
    </location>
</feature>
<protein>
    <submittedName>
        <fullName evidence="3">Uncharacterized protein</fullName>
    </submittedName>
</protein>
<dbReference type="EMBL" id="JAHRIP010044459">
    <property type="protein sequence ID" value="MEQ2297777.1"/>
    <property type="molecule type" value="Genomic_DNA"/>
</dbReference>
<evidence type="ECO:0000313" key="4">
    <source>
        <dbReference type="Proteomes" id="UP001469553"/>
    </source>
</evidence>